<dbReference type="Pfam" id="PF00237">
    <property type="entry name" value="Ribosomal_L22"/>
    <property type="match status" value="1"/>
</dbReference>
<organism evidence="14">
    <name type="scientific">Candidatus Fermentithermobacillus carboniphilus</name>
    <dbReference type="NCBI Taxonomy" id="3085328"/>
    <lineage>
        <taxon>Bacteria</taxon>
        <taxon>Bacillati</taxon>
        <taxon>Bacillota</taxon>
        <taxon>Candidatus Fermentithermobacillia</taxon>
        <taxon>Candidatus Fermentithermobacillales</taxon>
        <taxon>Candidatus Fermentithermobacillaceae</taxon>
        <taxon>Candidatus Fermentithermobacillus</taxon>
    </lineage>
</organism>
<gene>
    <name evidence="10 14" type="primary">rplV</name>
    <name evidence="14" type="ORF">IMF26_06140</name>
</gene>
<comment type="function">
    <text evidence="1 10">The globular domain of the protein is located near the polypeptide exit tunnel on the outside of the subunit, while an extended beta-hairpin is found that lines the wall of the exit tunnel in the center of the 70S ribosome.</text>
</comment>
<comment type="similarity">
    <text evidence="2 10 11">Belongs to the universal ribosomal protein uL22 family.</text>
</comment>
<dbReference type="NCBIfam" id="TIGR01044">
    <property type="entry name" value="rplV_bact"/>
    <property type="match status" value="1"/>
</dbReference>
<dbReference type="InterPro" id="IPR047867">
    <property type="entry name" value="Ribosomal_uL22_bac/org-type"/>
</dbReference>
<dbReference type="InterPro" id="IPR005727">
    <property type="entry name" value="Ribosomal_uL22_bac/chlpt-type"/>
</dbReference>
<dbReference type="PANTHER" id="PTHR13501:SF8">
    <property type="entry name" value="LARGE RIBOSOMAL SUBUNIT PROTEIN UL22M"/>
    <property type="match status" value="1"/>
</dbReference>
<keyword evidence="6 10" id="KW-0689">Ribosomal protein</keyword>
<evidence type="ECO:0000256" key="12">
    <source>
        <dbReference type="RuleBase" id="RU004006"/>
    </source>
</evidence>
<evidence type="ECO:0000256" key="5">
    <source>
        <dbReference type="ARBA" id="ARBA00022884"/>
    </source>
</evidence>
<dbReference type="AlphaFoldDB" id="A0AAT9L9I0"/>
<evidence type="ECO:0000313" key="14">
    <source>
        <dbReference type="EMBL" id="QUL97699.1"/>
    </source>
</evidence>
<reference evidence="14" key="2">
    <citation type="journal article" date="2023" name="Biology">
        <title>Prokaryotic Life Associated with Coal-Fire Gas Vents Revealed by Metagenomics.</title>
        <authorList>
            <person name="Kadnikov V.V."/>
            <person name="Mardanov A.V."/>
            <person name="Beletsky A.V."/>
            <person name="Karnachuk O.V."/>
            <person name="Ravin N.V."/>
        </authorList>
    </citation>
    <scope>NUCLEOTIDE SEQUENCE</scope>
    <source>
        <strain evidence="14">Bu02</strain>
    </source>
</reference>
<keyword evidence="4 10" id="KW-0699">rRNA-binding</keyword>
<sequence>MEARACVRHVRISPTKVRIVADLVRGKPVKEALAILKFTPKRASIVVEKAIRSAAANAENNFDMDKDSLIVSEIHVGQGPTLKRYHPRQRGQAFPILKRTSHLTVVVKEREEG</sequence>
<proteinExistence type="inferred from homology"/>
<comment type="function">
    <text evidence="8">This protein binds specifically to 23S rRNA; its binding is stimulated by other ribosomal proteins, e.g. L4, L17, and L20. It is important during the early stages of 50S assembly. It makes multiple contacts with different domains of the 23S rRNA in the assembled 50S subunit and ribosome.</text>
</comment>
<evidence type="ECO:0000256" key="2">
    <source>
        <dbReference type="ARBA" id="ARBA00009451"/>
    </source>
</evidence>
<name>A0AAT9L9I0_9FIRM</name>
<evidence type="ECO:0000256" key="1">
    <source>
        <dbReference type="ARBA" id="ARBA00003478"/>
    </source>
</evidence>
<dbReference type="GO" id="GO:0022625">
    <property type="term" value="C:cytosolic large ribosomal subunit"/>
    <property type="evidence" value="ECO:0007669"/>
    <property type="project" value="TreeGrafter"/>
</dbReference>
<dbReference type="KEGG" id="fcz:IMF26_06140"/>
<dbReference type="InterPro" id="IPR036394">
    <property type="entry name" value="Ribosomal_uL22_sf"/>
</dbReference>
<accession>A0AAT9L9I0</accession>
<evidence type="ECO:0000256" key="7">
    <source>
        <dbReference type="ARBA" id="ARBA00023274"/>
    </source>
</evidence>
<evidence type="ECO:0000256" key="11">
    <source>
        <dbReference type="RuleBase" id="RU004005"/>
    </source>
</evidence>
<evidence type="ECO:0000256" key="4">
    <source>
        <dbReference type="ARBA" id="ARBA00022730"/>
    </source>
</evidence>
<evidence type="ECO:0000256" key="13">
    <source>
        <dbReference type="RuleBase" id="RU004008"/>
    </source>
</evidence>
<dbReference type="InterPro" id="IPR001063">
    <property type="entry name" value="Ribosomal_uL22"/>
</dbReference>
<dbReference type="GO" id="GO:0019843">
    <property type="term" value="F:rRNA binding"/>
    <property type="evidence" value="ECO:0007669"/>
    <property type="project" value="UniProtKB-UniRule"/>
</dbReference>
<comment type="subunit">
    <text evidence="3 10 12">Part of the 50S ribosomal subunit.</text>
</comment>
<evidence type="ECO:0000256" key="8">
    <source>
        <dbReference type="ARBA" id="ARBA00025084"/>
    </source>
</evidence>
<dbReference type="EMBL" id="CP062796">
    <property type="protein sequence ID" value="QUL97699.1"/>
    <property type="molecule type" value="Genomic_DNA"/>
</dbReference>
<comment type="function">
    <text evidence="10 13">This protein binds specifically to 23S rRNA; its binding is stimulated by other ribosomal proteins, e.g., L4, L17, and L20. It is important during the early stages of 50S assembly. It makes multiple contacts with different domains of the 23S rRNA in the assembled 50S subunit and ribosome.</text>
</comment>
<dbReference type="PANTHER" id="PTHR13501">
    <property type="entry name" value="CHLOROPLAST 50S RIBOSOMAL PROTEIN L22-RELATED"/>
    <property type="match status" value="1"/>
</dbReference>
<keyword evidence="7 10" id="KW-0687">Ribonucleoprotein</keyword>
<evidence type="ECO:0000256" key="10">
    <source>
        <dbReference type="HAMAP-Rule" id="MF_01331"/>
    </source>
</evidence>
<dbReference type="GO" id="GO:0003735">
    <property type="term" value="F:structural constituent of ribosome"/>
    <property type="evidence" value="ECO:0007669"/>
    <property type="project" value="InterPro"/>
</dbReference>
<dbReference type="Gene3D" id="3.90.470.10">
    <property type="entry name" value="Ribosomal protein L22/L17"/>
    <property type="match status" value="1"/>
</dbReference>
<evidence type="ECO:0000256" key="3">
    <source>
        <dbReference type="ARBA" id="ARBA00011838"/>
    </source>
</evidence>
<keyword evidence="5 10" id="KW-0694">RNA-binding</keyword>
<evidence type="ECO:0000256" key="9">
    <source>
        <dbReference type="ARBA" id="ARBA00035207"/>
    </source>
</evidence>
<dbReference type="SUPFAM" id="SSF54843">
    <property type="entry name" value="Ribosomal protein L22"/>
    <property type="match status" value="1"/>
</dbReference>
<protein>
    <recommendedName>
        <fullName evidence="9 10">Large ribosomal subunit protein uL22</fullName>
    </recommendedName>
</protein>
<reference evidence="14" key="1">
    <citation type="submission" date="2020-10" db="EMBL/GenBank/DDBJ databases">
        <authorList>
            <person name="Kadnikov V."/>
            <person name="Beletsky A.V."/>
            <person name="Mardanov A.V."/>
            <person name="Karnachuk O.V."/>
            <person name="Ravin N.V."/>
        </authorList>
    </citation>
    <scope>NUCLEOTIDE SEQUENCE</scope>
    <source>
        <strain evidence="14">Bu02</strain>
    </source>
</reference>
<dbReference type="GO" id="GO:0006412">
    <property type="term" value="P:translation"/>
    <property type="evidence" value="ECO:0007669"/>
    <property type="project" value="UniProtKB-UniRule"/>
</dbReference>
<evidence type="ECO:0000256" key="6">
    <source>
        <dbReference type="ARBA" id="ARBA00022980"/>
    </source>
</evidence>
<dbReference type="HAMAP" id="MF_01331_B">
    <property type="entry name" value="Ribosomal_uL22_B"/>
    <property type="match status" value="1"/>
</dbReference>